<keyword evidence="3 4" id="KW-0472">Membrane</keyword>
<keyword evidence="2" id="KW-0378">Hydrolase</keyword>
<dbReference type="GO" id="GO:0005886">
    <property type="term" value="C:plasma membrane"/>
    <property type="evidence" value="ECO:0007669"/>
    <property type="project" value="TreeGrafter"/>
</dbReference>
<dbReference type="RefSeq" id="WP_074721548.1">
    <property type="nucleotide sequence ID" value="NZ_CBCRVS010000001.1"/>
</dbReference>
<evidence type="ECO:0000313" key="6">
    <source>
        <dbReference type="EMBL" id="SEQ38979.1"/>
    </source>
</evidence>
<dbReference type="GO" id="GO:0004180">
    <property type="term" value="F:carboxypeptidase activity"/>
    <property type="evidence" value="ECO:0007669"/>
    <property type="project" value="UniProtKB-KW"/>
</dbReference>
<keyword evidence="2" id="KW-0121">Carboxypeptidase</keyword>
<dbReference type="Proteomes" id="UP000183658">
    <property type="component" value="Unassembled WGS sequence"/>
</dbReference>
<dbReference type="GO" id="GO:0008658">
    <property type="term" value="F:penicillin binding"/>
    <property type="evidence" value="ECO:0007669"/>
    <property type="project" value="InterPro"/>
</dbReference>
<dbReference type="PROSITE" id="PS51178">
    <property type="entry name" value="PASTA"/>
    <property type="match status" value="1"/>
</dbReference>
<dbReference type="Pfam" id="PF00905">
    <property type="entry name" value="Transpeptidase"/>
    <property type="match status" value="1"/>
</dbReference>
<dbReference type="InterPro" id="IPR012338">
    <property type="entry name" value="Beta-lactam/transpept-like"/>
</dbReference>
<dbReference type="OrthoDB" id="9804124at2"/>
<accession>A0A1H9FMC5</accession>
<evidence type="ECO:0000256" key="2">
    <source>
        <dbReference type="ARBA" id="ARBA00022645"/>
    </source>
</evidence>
<reference evidence="7" key="1">
    <citation type="submission" date="2016-10" db="EMBL/GenBank/DDBJ databases">
        <authorList>
            <person name="Varghese N."/>
            <person name="Submissions S."/>
        </authorList>
    </citation>
    <scope>NUCLEOTIDE SEQUENCE [LARGE SCALE GENOMIC DNA]</scope>
    <source>
        <strain evidence="7">DSM 15719</strain>
    </source>
</reference>
<dbReference type="InterPro" id="IPR050515">
    <property type="entry name" value="Beta-lactam/transpept"/>
</dbReference>
<proteinExistence type="predicted"/>
<dbReference type="PANTHER" id="PTHR30627:SF1">
    <property type="entry name" value="PEPTIDOGLYCAN D,D-TRANSPEPTIDASE FTSI"/>
    <property type="match status" value="1"/>
</dbReference>
<keyword evidence="6" id="KW-0132">Cell division</keyword>
<dbReference type="InterPro" id="IPR005311">
    <property type="entry name" value="PBP_dimer"/>
</dbReference>
<keyword evidence="6" id="KW-0131">Cell cycle</keyword>
<dbReference type="GO" id="GO:0051301">
    <property type="term" value="P:cell division"/>
    <property type="evidence" value="ECO:0007669"/>
    <property type="project" value="UniProtKB-KW"/>
</dbReference>
<dbReference type="InterPro" id="IPR005543">
    <property type="entry name" value="PASTA_dom"/>
</dbReference>
<dbReference type="Pfam" id="PF03717">
    <property type="entry name" value="PBP_dimer"/>
    <property type="match status" value="1"/>
</dbReference>
<dbReference type="SMART" id="SM00740">
    <property type="entry name" value="PASTA"/>
    <property type="match status" value="1"/>
</dbReference>
<dbReference type="SUPFAM" id="SSF56519">
    <property type="entry name" value="Penicillin binding protein dimerisation domain"/>
    <property type="match status" value="1"/>
</dbReference>
<dbReference type="EMBL" id="FOFZ01000002">
    <property type="protein sequence ID" value="SEQ38979.1"/>
    <property type="molecule type" value="Genomic_DNA"/>
</dbReference>
<protein>
    <submittedName>
        <fullName evidence="6">Cell division protein FtsI (Penicillin-binding protein 3)</fullName>
    </submittedName>
</protein>
<dbReference type="InterPro" id="IPR036138">
    <property type="entry name" value="PBP_dimer_sf"/>
</dbReference>
<dbReference type="GO" id="GO:0071555">
    <property type="term" value="P:cell wall organization"/>
    <property type="evidence" value="ECO:0007669"/>
    <property type="project" value="TreeGrafter"/>
</dbReference>
<evidence type="ECO:0000313" key="7">
    <source>
        <dbReference type="Proteomes" id="UP000183658"/>
    </source>
</evidence>
<keyword evidence="4" id="KW-1133">Transmembrane helix</keyword>
<feature type="transmembrane region" description="Helical" evidence="4">
    <location>
        <begin position="12"/>
        <end position="30"/>
    </location>
</feature>
<keyword evidence="7" id="KW-1185">Reference proteome</keyword>
<evidence type="ECO:0000256" key="3">
    <source>
        <dbReference type="ARBA" id="ARBA00023136"/>
    </source>
</evidence>
<dbReference type="SUPFAM" id="SSF54184">
    <property type="entry name" value="Penicillin-binding protein 2x (pbp-2x), c-terminal domain"/>
    <property type="match status" value="1"/>
</dbReference>
<dbReference type="Gene3D" id="3.30.10.20">
    <property type="match status" value="1"/>
</dbReference>
<dbReference type="AlphaFoldDB" id="A0A1H9FMC5"/>
<organism evidence="6 7">
    <name type="scientific">Flavobacterium frigoris</name>
    <dbReference type="NCBI Taxonomy" id="229204"/>
    <lineage>
        <taxon>Bacteria</taxon>
        <taxon>Pseudomonadati</taxon>
        <taxon>Bacteroidota</taxon>
        <taxon>Flavobacteriia</taxon>
        <taxon>Flavobacteriales</taxon>
        <taxon>Flavobacteriaceae</taxon>
        <taxon>Flavobacterium</taxon>
    </lineage>
</organism>
<keyword evidence="2" id="KW-0645">Protease</keyword>
<keyword evidence="4" id="KW-0812">Transmembrane</keyword>
<feature type="domain" description="PASTA" evidence="5">
    <location>
        <begin position="610"/>
        <end position="668"/>
    </location>
</feature>
<evidence type="ECO:0000259" key="5">
    <source>
        <dbReference type="PROSITE" id="PS51178"/>
    </source>
</evidence>
<evidence type="ECO:0000256" key="1">
    <source>
        <dbReference type="ARBA" id="ARBA00004370"/>
    </source>
</evidence>
<dbReference type="Gene3D" id="3.30.450.330">
    <property type="match status" value="1"/>
</dbReference>
<gene>
    <name evidence="6" type="ORF">SAMN05444355_102234</name>
</gene>
<dbReference type="InterPro" id="IPR001460">
    <property type="entry name" value="PCN-bd_Tpept"/>
</dbReference>
<dbReference type="PANTHER" id="PTHR30627">
    <property type="entry name" value="PEPTIDOGLYCAN D,D-TRANSPEPTIDASE"/>
    <property type="match status" value="1"/>
</dbReference>
<dbReference type="Gene3D" id="3.40.710.10">
    <property type="entry name" value="DD-peptidase/beta-lactamase superfamily"/>
    <property type="match status" value="1"/>
</dbReference>
<sequence>MAVEDKHISYRIYLVAFAIFLVAIAIAIKLTNIQWVEGDYYRKLAKERTVKNFVIPSNKGNIYSSDGSLLATSIPNYEIRFDALAPKMEIFEKNVQSLSDSLAFVLGKSSSFYQNELRRARANNNRYYLIARDLSYTDYIKIKGFPLFKLGAYKGGIIIEQKTVREHPIGKIAERTIGYERMTPAGTYDGKGIEWAYRKYLNGKDGKILKQKIAKGQWKPIRDVNEVDPQDGYDVISTIDVYIQDIAHHALLKQLQEYEADHGCVVVMETETGKVRAISNLGRADDGTYYETTNYAVAESHEPGSTFKLVDLMAILEDKVADTSTVYDSHGGIVKYYGRSVRDSHTGGYGKISLARGFELSSNTVMVQAVYENYKSNPSKFVNHIRNFGLDKTLGLDLKGEGKPIIPHPGDKSWSGISLPWMAFGYEVSVTPMQTLAFYNSVANNGVMVKPQFVSEIKEWNKTIKKFDTEVINAKVCSPETIRKLKAVLQNVVKKGTGSKLYSKDFSMAGKTGTVQMNYGGKEGKSALYYASSFVGYFPADHPKYSCIVVVHKPNTAKNNYYGADVAGPVFKRIAQKIFTDVPSTNEIKNINRKVPKQENNYNNYFAKLQKPQQLIPNVKGMPAMDAIALLENLHLKVKVVGKGKVTTQSLQAGHNIINNTTITLELL</sequence>
<comment type="subcellular location">
    <subcellularLocation>
        <location evidence="1">Membrane</location>
    </subcellularLocation>
</comment>
<dbReference type="SUPFAM" id="SSF56601">
    <property type="entry name" value="beta-lactamase/transpeptidase-like"/>
    <property type="match status" value="1"/>
</dbReference>
<dbReference type="Pfam" id="PF03793">
    <property type="entry name" value="PASTA"/>
    <property type="match status" value="1"/>
</dbReference>
<dbReference type="Gene3D" id="3.90.1310.10">
    <property type="entry name" value="Penicillin-binding protein 2a (Domain 2)"/>
    <property type="match status" value="1"/>
</dbReference>
<evidence type="ECO:0000256" key="4">
    <source>
        <dbReference type="SAM" id="Phobius"/>
    </source>
</evidence>
<name>A0A1H9FMC5_FLAFI</name>